<evidence type="ECO:0000313" key="2">
    <source>
        <dbReference type="EMBL" id="EDO28536.1"/>
    </source>
</evidence>
<gene>
    <name evidence="2" type="ORF">NEMVEDRAFT_v1g222889</name>
</gene>
<dbReference type="Pfam" id="PF00092">
    <property type="entry name" value="VWA"/>
    <property type="match status" value="3"/>
</dbReference>
<dbReference type="PROSITE" id="PS50234">
    <property type="entry name" value="VWFA"/>
    <property type="match status" value="3"/>
</dbReference>
<dbReference type="InterPro" id="IPR036465">
    <property type="entry name" value="vWFA_dom_sf"/>
</dbReference>
<dbReference type="Gene3D" id="3.40.50.410">
    <property type="entry name" value="von Willebrand factor, type A domain"/>
    <property type="match status" value="3"/>
</dbReference>
<protein>
    <recommendedName>
        <fullName evidence="1">VWFA domain-containing protein</fullName>
    </recommendedName>
</protein>
<name>A7T672_NEMVE</name>
<evidence type="ECO:0000259" key="1">
    <source>
        <dbReference type="PROSITE" id="PS50234"/>
    </source>
</evidence>
<feature type="domain" description="VWFA" evidence="1">
    <location>
        <begin position="285"/>
        <end position="374"/>
    </location>
</feature>
<dbReference type="AlphaFoldDB" id="A7T672"/>
<reference evidence="2 3" key="1">
    <citation type="journal article" date="2007" name="Science">
        <title>Sea anemone genome reveals ancestral eumetazoan gene repertoire and genomic organization.</title>
        <authorList>
            <person name="Putnam N.H."/>
            <person name="Srivastava M."/>
            <person name="Hellsten U."/>
            <person name="Dirks B."/>
            <person name="Chapman J."/>
            <person name="Salamov A."/>
            <person name="Terry A."/>
            <person name="Shapiro H."/>
            <person name="Lindquist E."/>
            <person name="Kapitonov V.V."/>
            <person name="Jurka J."/>
            <person name="Genikhovich G."/>
            <person name="Grigoriev I.V."/>
            <person name="Lucas S.M."/>
            <person name="Steele R.E."/>
            <person name="Finnerty J.R."/>
            <person name="Technau U."/>
            <person name="Martindale M.Q."/>
            <person name="Rokhsar D.S."/>
        </authorList>
    </citation>
    <scope>NUCLEOTIDE SEQUENCE [LARGE SCALE GENOMIC DNA]</scope>
    <source>
        <strain evidence="3">CH2 X CH6</strain>
    </source>
</reference>
<accession>A7T672</accession>
<keyword evidence="3" id="KW-1185">Reference proteome</keyword>
<dbReference type="Proteomes" id="UP000001593">
    <property type="component" value="Unassembled WGS sequence"/>
</dbReference>
<dbReference type="HOGENOM" id="CLU_603127_0_0_1"/>
<organism evidence="2 3">
    <name type="scientific">Nematostella vectensis</name>
    <name type="common">Starlet sea anemone</name>
    <dbReference type="NCBI Taxonomy" id="45351"/>
    <lineage>
        <taxon>Eukaryota</taxon>
        <taxon>Metazoa</taxon>
        <taxon>Cnidaria</taxon>
        <taxon>Anthozoa</taxon>
        <taxon>Hexacorallia</taxon>
        <taxon>Actiniaria</taxon>
        <taxon>Edwardsiidae</taxon>
        <taxon>Nematostella</taxon>
    </lineage>
</organism>
<dbReference type="eggNOG" id="KOG3544">
    <property type="taxonomic scope" value="Eukaryota"/>
</dbReference>
<evidence type="ECO:0000313" key="3">
    <source>
        <dbReference type="Proteomes" id="UP000001593"/>
    </source>
</evidence>
<dbReference type="InParanoid" id="A7T672"/>
<dbReference type="InterPro" id="IPR052229">
    <property type="entry name" value="Collagen-VI/PIF"/>
</dbReference>
<feature type="domain" description="VWFA" evidence="1">
    <location>
        <begin position="1"/>
        <end position="143"/>
    </location>
</feature>
<dbReference type="SUPFAM" id="SSF53300">
    <property type="entry name" value="vWA-like"/>
    <property type="match status" value="3"/>
</dbReference>
<dbReference type="EMBL" id="DS471446">
    <property type="protein sequence ID" value="EDO28536.1"/>
    <property type="molecule type" value="Genomic_DNA"/>
</dbReference>
<proteinExistence type="predicted"/>
<dbReference type="PANTHER" id="PTHR22588">
    <property type="entry name" value="VWFA DOMAIN-CONTAINING PROTEIN"/>
    <property type="match status" value="1"/>
</dbReference>
<dbReference type="InterPro" id="IPR002035">
    <property type="entry name" value="VWF_A"/>
</dbReference>
<dbReference type="PhylomeDB" id="A7T672"/>
<sequence length="454" mass="47284">MAFSGSGFGTSLRFGFVIFGSSAQVVFKFDQYTQVSQLESAFASVKLVGGGCAAGAALTTTKSSLFASAQSGAAMVLVVMIAGKSTDDVAAGAGALKEMGVKTIAFGMGESFEQSQLTTIAFQSSYVLTATAFGGLSEKKGSLPEAYLQVEVPEALAEQVVLAEAEAERLESAFASVKLVGGGCAAGAALTTTKSSLFASAQSGAAMVLVVMIAGKSTDDVAAGAGALKEMGVKTIAFGMGESFEQSQLTTIAFQSSYVLTATAFGGLSEKKGSLVSLIGSGSCDLGFMLDTSSSISGEANFKLALEFIVTVFQQIGMTATIRFGFMIFGSSSQVVFDFTKFSSFAETGQILLTQLRQQGLLNSQGEQLGNMIQKQVQQPNGVQARPNMPGTLPGNYPDSLSQTNYGNKQVGEIVLEQALLNFPTFYLIHDTMAVTTSKNDLQNDSLKKEVECE</sequence>
<feature type="domain" description="VWFA" evidence="1">
    <location>
        <begin position="181"/>
        <end position="279"/>
    </location>
</feature>
<dbReference type="PANTHER" id="PTHR22588:SF3">
    <property type="entry name" value="VWFA DOMAIN-CONTAINING PROTEIN"/>
    <property type="match status" value="1"/>
</dbReference>